<dbReference type="Gene3D" id="3.30.420.80">
    <property type="entry name" value="Ribosomal protein S11"/>
    <property type="match status" value="1"/>
</dbReference>
<gene>
    <name evidence="4" type="primary">rps11</name>
</gene>
<keyword evidence="2 4" id="KW-0689">Ribosomal protein</keyword>
<evidence type="ECO:0000256" key="1">
    <source>
        <dbReference type="ARBA" id="ARBA00006194"/>
    </source>
</evidence>
<evidence type="ECO:0000256" key="3">
    <source>
        <dbReference type="ARBA" id="ARBA00023274"/>
    </source>
</evidence>
<dbReference type="Pfam" id="PF00411">
    <property type="entry name" value="Ribosomal_S11"/>
    <property type="match status" value="1"/>
</dbReference>
<comment type="similarity">
    <text evidence="1">Belongs to the universal ribosomal protein uS11 family.</text>
</comment>
<dbReference type="SUPFAM" id="SSF53137">
    <property type="entry name" value="Translational machinery components"/>
    <property type="match status" value="1"/>
</dbReference>
<dbReference type="InterPro" id="IPR036967">
    <property type="entry name" value="Ribosomal_uS11_sf"/>
</dbReference>
<sequence>MVTKILNIMKLSNKNLLILFIFFKNNNIICTLTNVKGSPLNWATVGTKKMRGTKKITTSSITNTTKLLYNYSTKINSTNIYLKIKGTNKSKFFFIKSLKTIGFTILSIQENLIIPHNGCKKLRTRRI</sequence>
<dbReference type="GO" id="GO:0003735">
    <property type="term" value="F:structural constituent of ribosome"/>
    <property type="evidence" value="ECO:0007669"/>
    <property type="project" value="InterPro"/>
</dbReference>
<proteinExistence type="inferred from homology"/>
<protein>
    <submittedName>
        <fullName evidence="4">Ribosomal protein S11</fullName>
    </submittedName>
</protein>
<geneLocation type="mitochondrion" evidence="4"/>
<accession>A0A6M3W9E7</accession>
<keyword evidence="3" id="KW-0687">Ribonucleoprotein</keyword>
<name>A0A6M3W9E7_COROI</name>
<reference evidence="4" key="1">
    <citation type="submission" date="2020-03" db="EMBL/GenBank/DDBJ databases">
        <title>Mitochondrial and Plastid genome variability of Corallina officinalis (Corallinales, Rhodophyta).</title>
        <authorList>
            <person name="Yesson C."/>
            <person name="Bian X."/>
            <person name="Williamson C."/>
            <person name="Briscoe A.G."/>
            <person name="Brodie J."/>
        </authorList>
    </citation>
    <scope>NUCLEOTIDE SEQUENCE</scope>
</reference>
<keyword evidence="4" id="KW-0496">Mitochondrion</keyword>
<dbReference type="PIRSF" id="PIRSF002131">
    <property type="entry name" value="Ribosomal_S11"/>
    <property type="match status" value="1"/>
</dbReference>
<dbReference type="InterPro" id="IPR001971">
    <property type="entry name" value="Ribosomal_uS11"/>
</dbReference>
<evidence type="ECO:0000256" key="2">
    <source>
        <dbReference type="ARBA" id="ARBA00022980"/>
    </source>
</evidence>
<dbReference type="EMBL" id="MT211883">
    <property type="protein sequence ID" value="QJF58220.1"/>
    <property type="molecule type" value="Genomic_DNA"/>
</dbReference>
<dbReference type="GO" id="GO:0006412">
    <property type="term" value="P:translation"/>
    <property type="evidence" value="ECO:0007669"/>
    <property type="project" value="InterPro"/>
</dbReference>
<dbReference type="AlphaFoldDB" id="A0A6M3W9E7"/>
<dbReference type="GO" id="GO:0005840">
    <property type="term" value="C:ribosome"/>
    <property type="evidence" value="ECO:0007669"/>
    <property type="project" value="UniProtKB-KW"/>
</dbReference>
<dbReference type="HAMAP" id="MF_01310">
    <property type="entry name" value="Ribosomal_uS11"/>
    <property type="match status" value="1"/>
</dbReference>
<evidence type="ECO:0000313" key="4">
    <source>
        <dbReference type="EMBL" id="QJF58220.1"/>
    </source>
</evidence>
<dbReference type="GO" id="GO:1990904">
    <property type="term" value="C:ribonucleoprotein complex"/>
    <property type="evidence" value="ECO:0007669"/>
    <property type="project" value="UniProtKB-KW"/>
</dbReference>
<organism evidence="4">
    <name type="scientific">Corallina officinalis</name>
    <name type="common">Coral seaweed</name>
    <dbReference type="NCBI Taxonomy" id="35170"/>
    <lineage>
        <taxon>Eukaryota</taxon>
        <taxon>Rhodophyta</taxon>
        <taxon>Florideophyceae</taxon>
        <taxon>Corallinophycidae</taxon>
        <taxon>Corallinales</taxon>
        <taxon>Corallinaceae</taxon>
        <taxon>Corallinoideae</taxon>
        <taxon>Corallina</taxon>
    </lineage>
</organism>